<keyword evidence="1" id="KW-1133">Transmembrane helix</keyword>
<protein>
    <submittedName>
        <fullName evidence="2">Uncharacterized protein</fullName>
    </submittedName>
</protein>
<dbReference type="EMBL" id="BAAAQN010000008">
    <property type="protein sequence ID" value="GAA2022474.1"/>
    <property type="molecule type" value="Genomic_DNA"/>
</dbReference>
<organism evidence="2 3">
    <name type="scientific">Catenulispora yoronensis</name>
    <dbReference type="NCBI Taxonomy" id="450799"/>
    <lineage>
        <taxon>Bacteria</taxon>
        <taxon>Bacillati</taxon>
        <taxon>Actinomycetota</taxon>
        <taxon>Actinomycetes</taxon>
        <taxon>Catenulisporales</taxon>
        <taxon>Catenulisporaceae</taxon>
        <taxon>Catenulispora</taxon>
    </lineage>
</organism>
<evidence type="ECO:0000313" key="2">
    <source>
        <dbReference type="EMBL" id="GAA2022474.1"/>
    </source>
</evidence>
<comment type="caution">
    <text evidence="2">The sequence shown here is derived from an EMBL/GenBank/DDBJ whole genome shotgun (WGS) entry which is preliminary data.</text>
</comment>
<evidence type="ECO:0000256" key="1">
    <source>
        <dbReference type="SAM" id="Phobius"/>
    </source>
</evidence>
<dbReference type="Proteomes" id="UP001500751">
    <property type="component" value="Unassembled WGS sequence"/>
</dbReference>
<evidence type="ECO:0000313" key="3">
    <source>
        <dbReference type="Proteomes" id="UP001500751"/>
    </source>
</evidence>
<gene>
    <name evidence="2" type="ORF">GCM10009839_19880</name>
</gene>
<feature type="transmembrane region" description="Helical" evidence="1">
    <location>
        <begin position="41"/>
        <end position="67"/>
    </location>
</feature>
<keyword evidence="3" id="KW-1185">Reference proteome</keyword>
<name>A0ABP5FFL8_9ACTN</name>
<proteinExistence type="predicted"/>
<keyword evidence="1" id="KW-0472">Membrane</keyword>
<keyword evidence="1" id="KW-0812">Transmembrane</keyword>
<sequence>MLPWAGEKPPTAEYLSNSARIAACALGAAAGEPVDVVATGAVLVVVAVLAVFVVLVVAAGGSGAWVLEDPPHAARQAVTIVANPMDTAA</sequence>
<reference evidence="3" key="1">
    <citation type="journal article" date="2019" name="Int. J. Syst. Evol. Microbiol.">
        <title>The Global Catalogue of Microorganisms (GCM) 10K type strain sequencing project: providing services to taxonomists for standard genome sequencing and annotation.</title>
        <authorList>
            <consortium name="The Broad Institute Genomics Platform"/>
            <consortium name="The Broad Institute Genome Sequencing Center for Infectious Disease"/>
            <person name="Wu L."/>
            <person name="Ma J."/>
        </authorList>
    </citation>
    <scope>NUCLEOTIDE SEQUENCE [LARGE SCALE GENOMIC DNA]</scope>
    <source>
        <strain evidence="3">JCM 16014</strain>
    </source>
</reference>
<accession>A0ABP5FFL8</accession>